<sequence>MVLNFQDFKKRKAEKQSYRDSLVNKIVDHYSEENLEKDNSFYLEHVRTGFPIHVLEGILERLEENALVNSHAR</sequence>
<keyword evidence="2" id="KW-1185">Reference proteome</keyword>
<accession>A0A1Y6CI49</accession>
<gene>
    <name evidence="1" type="ORF">SAMN06296036_11810</name>
</gene>
<proteinExistence type="predicted"/>
<organism evidence="1 2">
    <name type="scientific">Pseudobacteriovorax antillogorgiicola</name>
    <dbReference type="NCBI Taxonomy" id="1513793"/>
    <lineage>
        <taxon>Bacteria</taxon>
        <taxon>Pseudomonadati</taxon>
        <taxon>Bdellovibrionota</taxon>
        <taxon>Oligoflexia</taxon>
        <taxon>Oligoflexales</taxon>
        <taxon>Pseudobacteriovoracaceae</taxon>
        <taxon>Pseudobacteriovorax</taxon>
    </lineage>
</organism>
<evidence type="ECO:0000313" key="1">
    <source>
        <dbReference type="EMBL" id="SMF56274.1"/>
    </source>
</evidence>
<dbReference type="RefSeq" id="WP_132322463.1">
    <property type="nucleotide sequence ID" value="NZ_FWZT01000018.1"/>
</dbReference>
<name>A0A1Y6CI49_9BACT</name>
<reference evidence="2" key="1">
    <citation type="submission" date="2017-04" db="EMBL/GenBank/DDBJ databases">
        <authorList>
            <person name="Varghese N."/>
            <person name="Submissions S."/>
        </authorList>
    </citation>
    <scope>NUCLEOTIDE SEQUENCE [LARGE SCALE GENOMIC DNA]</scope>
    <source>
        <strain evidence="2">RKEM611</strain>
    </source>
</reference>
<dbReference type="Proteomes" id="UP000192907">
    <property type="component" value="Unassembled WGS sequence"/>
</dbReference>
<evidence type="ECO:0000313" key="2">
    <source>
        <dbReference type="Proteomes" id="UP000192907"/>
    </source>
</evidence>
<protein>
    <submittedName>
        <fullName evidence="1">Uncharacterized protein</fullName>
    </submittedName>
</protein>
<dbReference type="AlphaFoldDB" id="A0A1Y6CI49"/>
<dbReference type="EMBL" id="FWZT01000018">
    <property type="protein sequence ID" value="SMF56274.1"/>
    <property type="molecule type" value="Genomic_DNA"/>
</dbReference>